<dbReference type="GO" id="GO:0003735">
    <property type="term" value="F:structural constituent of ribosome"/>
    <property type="evidence" value="ECO:0007669"/>
    <property type="project" value="InterPro"/>
</dbReference>
<evidence type="ECO:0000256" key="2">
    <source>
        <dbReference type="ARBA" id="ARBA00022980"/>
    </source>
</evidence>
<dbReference type="AlphaFoldDB" id="A0A4D6WUM8"/>
<dbReference type="InterPro" id="IPR001706">
    <property type="entry name" value="Ribosomal_bL35"/>
</dbReference>
<dbReference type="HAMAP" id="MF_00514">
    <property type="entry name" value="Ribosomal_bL35"/>
    <property type="match status" value="1"/>
</dbReference>
<protein>
    <recommendedName>
        <fullName evidence="4">50S ribosomal protein L35</fullName>
    </recommendedName>
</protein>
<dbReference type="Pfam" id="PF01632">
    <property type="entry name" value="Ribosomal_L35p"/>
    <property type="match status" value="1"/>
</dbReference>
<dbReference type="GO" id="GO:0006412">
    <property type="term" value="P:translation"/>
    <property type="evidence" value="ECO:0007669"/>
    <property type="project" value="InterPro"/>
</dbReference>
<gene>
    <name evidence="5" type="primary">rpl35</name>
</gene>
<keyword evidence="5" id="KW-0934">Plastid</keyword>
<reference evidence="5" key="1">
    <citation type="journal article" date="2019" name="Mol. Phylogenet. Evol.">
        <title>Morphological evolution and classification of the red algal order Ceramiales inferred using plastid phylogenomics.</title>
        <authorList>
            <person name="Diaz-Tapia P."/>
            <person name="Pasella M.M."/>
            <person name="Verbruggen H."/>
            <person name="Maggs C.A."/>
        </authorList>
    </citation>
    <scope>NUCLEOTIDE SEQUENCE</scope>
    <source>
        <strain evidence="5">25966_6</strain>
    </source>
</reference>
<comment type="similarity">
    <text evidence="1 4">Belongs to the bacterial ribosomal protein bL35 family.</text>
</comment>
<dbReference type="FunFam" id="4.10.410.60:FF:000001">
    <property type="entry name" value="50S ribosomal protein L35"/>
    <property type="match status" value="1"/>
</dbReference>
<dbReference type="GO" id="GO:0015934">
    <property type="term" value="C:large ribosomal subunit"/>
    <property type="evidence" value="ECO:0007669"/>
    <property type="project" value="TreeGrafter"/>
</dbReference>
<dbReference type="NCBIfam" id="TIGR00001">
    <property type="entry name" value="rpmI_bact"/>
    <property type="match status" value="1"/>
</dbReference>
<dbReference type="InterPro" id="IPR021137">
    <property type="entry name" value="Ribosomal_bL35-like"/>
</dbReference>
<evidence type="ECO:0000313" key="5">
    <source>
        <dbReference type="EMBL" id="QCI06902.1"/>
    </source>
</evidence>
<sequence length="66" mass="7670">MYKLKTSKSISKRFKVTSKSKLLRHQASRNHLLAKKSSKHKSKLRKTLLINICNISNLKNSLTYNL</sequence>
<dbReference type="PROSITE" id="PS00936">
    <property type="entry name" value="RIBOSOMAL_L35"/>
    <property type="match status" value="1"/>
</dbReference>
<reference evidence="5" key="2">
    <citation type="submission" date="2019-04" db="EMBL/GenBank/DDBJ databases">
        <authorList>
            <person name="Pasella M."/>
        </authorList>
    </citation>
    <scope>NUCLEOTIDE SEQUENCE</scope>
    <source>
        <strain evidence="5">25966_6</strain>
    </source>
</reference>
<accession>A0A4D6WUM8</accession>
<evidence type="ECO:0000256" key="1">
    <source>
        <dbReference type="ARBA" id="ARBA00006598"/>
    </source>
</evidence>
<dbReference type="EMBL" id="MK814665">
    <property type="protein sequence ID" value="QCI06902.1"/>
    <property type="molecule type" value="Genomic_DNA"/>
</dbReference>
<geneLocation type="plastid" evidence="5"/>
<evidence type="ECO:0000256" key="3">
    <source>
        <dbReference type="ARBA" id="ARBA00023274"/>
    </source>
</evidence>
<dbReference type="PANTHER" id="PTHR33343">
    <property type="entry name" value="54S RIBOSOMAL PROTEIN BL35M"/>
    <property type="match status" value="1"/>
</dbReference>
<proteinExistence type="inferred from homology"/>
<keyword evidence="2 4" id="KW-0689">Ribosomal protein</keyword>
<organism evidence="5">
    <name type="scientific">Halydictyon mirabile</name>
    <dbReference type="NCBI Taxonomy" id="189652"/>
    <lineage>
        <taxon>Eukaryota</taxon>
        <taxon>Rhodophyta</taxon>
        <taxon>Florideophyceae</taxon>
        <taxon>Rhodymeniophycidae</taxon>
        <taxon>Ceramiales</taxon>
        <taxon>Dasyaceae</taxon>
        <taxon>Halydictyon</taxon>
    </lineage>
</organism>
<name>A0A4D6WUM8_9FLOR</name>
<dbReference type="SUPFAM" id="SSF143034">
    <property type="entry name" value="L35p-like"/>
    <property type="match status" value="1"/>
</dbReference>
<dbReference type="InterPro" id="IPR018265">
    <property type="entry name" value="Ribosomal_bL35_CS"/>
</dbReference>
<keyword evidence="3 4" id="KW-0687">Ribonucleoprotein</keyword>
<evidence type="ECO:0000256" key="4">
    <source>
        <dbReference type="RuleBase" id="RU000568"/>
    </source>
</evidence>
<dbReference type="InterPro" id="IPR037229">
    <property type="entry name" value="Ribosomal_bL35_sf"/>
</dbReference>
<dbReference type="PANTHER" id="PTHR33343:SF1">
    <property type="entry name" value="LARGE RIBOSOMAL SUBUNIT PROTEIN BL35M"/>
    <property type="match status" value="1"/>
</dbReference>
<dbReference type="Gene3D" id="4.10.410.60">
    <property type="match status" value="1"/>
</dbReference>
<dbReference type="PRINTS" id="PR00064">
    <property type="entry name" value="RIBOSOMALL35"/>
</dbReference>